<dbReference type="GO" id="GO:0004519">
    <property type="term" value="F:endonuclease activity"/>
    <property type="evidence" value="ECO:0007669"/>
    <property type="project" value="UniProtKB-KW"/>
</dbReference>
<dbReference type="STRING" id="640132.Srot_2114"/>
<protein>
    <submittedName>
        <fullName evidence="3">HNH endonuclease</fullName>
    </submittedName>
</protein>
<dbReference type="Pfam" id="PF01844">
    <property type="entry name" value="HNH"/>
    <property type="match status" value="1"/>
</dbReference>
<feature type="domain" description="HNH nuclease" evidence="2">
    <location>
        <begin position="16"/>
        <end position="66"/>
    </location>
</feature>
<accession>D6Z9D8</accession>
<reference evidence="3 4" key="1">
    <citation type="journal article" date="2010" name="Stand. Genomic Sci.">
        <title>Complete genome sequence of Segniliparus rotundus type strain (CDC 1076).</title>
        <authorList>
            <person name="Sikorski J."/>
            <person name="Lapidus A."/>
            <person name="Copeland A."/>
            <person name="Misra M."/>
            <person name="Glavina Del Rio T."/>
            <person name="Nolan M."/>
            <person name="Lucas S."/>
            <person name="Chen F."/>
            <person name="Tice H."/>
            <person name="Cheng J.F."/>
            <person name="Jando M."/>
            <person name="Schneider S."/>
            <person name="Bruce D."/>
            <person name="Goodwin L."/>
            <person name="Pitluck S."/>
            <person name="Liolios K."/>
            <person name="Mikhailova N."/>
            <person name="Pati A."/>
            <person name="Ivanova N."/>
            <person name="Mavromatis K."/>
            <person name="Chen A."/>
            <person name="Palaniappan K."/>
            <person name="Chertkov O."/>
            <person name="Land M."/>
            <person name="Hauser L."/>
            <person name="Chang Y.J."/>
            <person name="Jeffries C.D."/>
            <person name="Brettin T."/>
            <person name="Detter J.C."/>
            <person name="Han C."/>
            <person name="Rohde M."/>
            <person name="Goker M."/>
            <person name="Bristow J."/>
            <person name="Eisen J.A."/>
            <person name="Markowitz V."/>
            <person name="Hugenholtz P."/>
            <person name="Kyrpides N.C."/>
            <person name="Klenk H.P."/>
        </authorList>
    </citation>
    <scope>NUCLEOTIDE SEQUENCE [LARGE SCALE GENOMIC DNA]</scope>
    <source>
        <strain evidence="4">ATCC BAA-972 / CDC 1076 / CIP 108378 / DSM 44985 / JCM 13578</strain>
    </source>
</reference>
<feature type="compositionally biased region" description="Basic and acidic residues" evidence="1">
    <location>
        <begin position="72"/>
        <end position="81"/>
    </location>
</feature>
<evidence type="ECO:0000313" key="3">
    <source>
        <dbReference type="EMBL" id="ADG98568.1"/>
    </source>
</evidence>
<dbReference type="GO" id="GO:0008270">
    <property type="term" value="F:zinc ion binding"/>
    <property type="evidence" value="ECO:0007669"/>
    <property type="project" value="InterPro"/>
</dbReference>
<organism evidence="3 4">
    <name type="scientific">Segniliparus rotundus (strain ATCC BAA-972 / CDC 1076 / CIP 108378 / DSM 44985 / JCM 13578)</name>
    <dbReference type="NCBI Taxonomy" id="640132"/>
    <lineage>
        <taxon>Bacteria</taxon>
        <taxon>Bacillati</taxon>
        <taxon>Actinomycetota</taxon>
        <taxon>Actinomycetes</taxon>
        <taxon>Mycobacteriales</taxon>
        <taxon>Segniliparaceae</taxon>
        <taxon>Segniliparus</taxon>
    </lineage>
</organism>
<dbReference type="InterPro" id="IPR003615">
    <property type="entry name" value="HNH_nuc"/>
</dbReference>
<keyword evidence="4" id="KW-1185">Reference proteome</keyword>
<feature type="region of interest" description="Disordered" evidence="1">
    <location>
        <begin position="72"/>
        <end position="97"/>
    </location>
</feature>
<dbReference type="Gene3D" id="1.10.30.50">
    <property type="match status" value="1"/>
</dbReference>
<dbReference type="AlphaFoldDB" id="D6Z9D8"/>
<dbReference type="Proteomes" id="UP000002247">
    <property type="component" value="Chromosome"/>
</dbReference>
<dbReference type="SMART" id="SM00507">
    <property type="entry name" value="HNHc"/>
    <property type="match status" value="1"/>
</dbReference>
<dbReference type="OrthoDB" id="3234360at2"/>
<keyword evidence="3" id="KW-0255">Endonuclease</keyword>
<name>D6Z9D8_SEGRD</name>
<dbReference type="KEGG" id="srt:Srot_2114"/>
<proteinExistence type="predicted"/>
<dbReference type="GO" id="GO:0003676">
    <property type="term" value="F:nucleic acid binding"/>
    <property type="evidence" value="ECO:0007669"/>
    <property type="project" value="InterPro"/>
</dbReference>
<dbReference type="eggNOG" id="COG1403">
    <property type="taxonomic scope" value="Bacteria"/>
</dbReference>
<dbReference type="CDD" id="cd00085">
    <property type="entry name" value="HNHc"/>
    <property type="match status" value="1"/>
</dbReference>
<sequence length="97" mass="10561">MWGAPRRVPRSRTPERVRQLVVKRDQARCAWCGAPYAQVDHIVPVAFGGPEQDPDNMQCLCDVCHGAKSAREARAGRERTSKAKANSHPGLIAKGGA</sequence>
<dbReference type="EMBL" id="CP001958">
    <property type="protein sequence ID" value="ADG98568.1"/>
    <property type="molecule type" value="Genomic_DNA"/>
</dbReference>
<dbReference type="InterPro" id="IPR002711">
    <property type="entry name" value="HNH"/>
</dbReference>
<dbReference type="HOGENOM" id="CLU_108879_10_0_11"/>
<dbReference type="RefSeq" id="WP_013139020.1">
    <property type="nucleotide sequence ID" value="NC_014168.1"/>
</dbReference>
<keyword evidence="3" id="KW-0378">Hydrolase</keyword>
<gene>
    <name evidence="3" type="ordered locus">Srot_2114</name>
</gene>
<evidence type="ECO:0000259" key="2">
    <source>
        <dbReference type="SMART" id="SM00507"/>
    </source>
</evidence>
<evidence type="ECO:0000256" key="1">
    <source>
        <dbReference type="SAM" id="MobiDB-lite"/>
    </source>
</evidence>
<evidence type="ECO:0000313" key="4">
    <source>
        <dbReference type="Proteomes" id="UP000002247"/>
    </source>
</evidence>
<keyword evidence="3" id="KW-0540">Nuclease</keyword>